<gene>
    <name evidence="2" type="ORF">J512_3592</name>
</gene>
<evidence type="ECO:0000313" key="2">
    <source>
        <dbReference type="EMBL" id="EXB03948.1"/>
    </source>
</evidence>
<protein>
    <submittedName>
        <fullName evidence="2">Uncharacterized protein</fullName>
    </submittedName>
</protein>
<feature type="region of interest" description="Disordered" evidence="1">
    <location>
        <begin position="1"/>
        <end position="26"/>
    </location>
</feature>
<evidence type="ECO:0000313" key="3">
    <source>
        <dbReference type="Proteomes" id="UP000020595"/>
    </source>
</evidence>
<accession>A0A009IJH6</accession>
<name>A0A009IJH6_ACIB9</name>
<proteinExistence type="predicted"/>
<dbReference type="Proteomes" id="UP000020595">
    <property type="component" value="Unassembled WGS sequence"/>
</dbReference>
<dbReference type="EMBL" id="JEWH01000066">
    <property type="protein sequence ID" value="EXB03948.1"/>
    <property type="molecule type" value="Genomic_DNA"/>
</dbReference>
<dbReference type="AlphaFoldDB" id="A0A009IJH6"/>
<comment type="caution">
    <text evidence="2">The sequence shown here is derived from an EMBL/GenBank/DDBJ whole genome shotgun (WGS) entry which is preliminary data.</text>
</comment>
<feature type="compositionally biased region" description="Basic residues" evidence="1">
    <location>
        <begin position="1"/>
        <end position="14"/>
    </location>
</feature>
<reference evidence="2 3" key="1">
    <citation type="submission" date="2014-02" db="EMBL/GenBank/DDBJ databases">
        <title>Comparative genomics and transcriptomics to identify genetic mechanisms underlying the emergence of carbapenem resistant Acinetobacter baumannii (CRAb).</title>
        <authorList>
            <person name="Harris A.D."/>
            <person name="Johnson K.J."/>
            <person name="George J."/>
            <person name="Shefchek K."/>
            <person name="Daugherty S.C."/>
            <person name="Parankush S."/>
            <person name="Sadzewicz L."/>
            <person name="Tallon L."/>
            <person name="Sengamalay N."/>
            <person name="Hazen T.H."/>
            <person name="Rasko D.A."/>
        </authorList>
    </citation>
    <scope>NUCLEOTIDE SEQUENCE [LARGE SCALE GENOMIC DNA]</scope>
    <source>
        <strain evidence="2 3">1295743</strain>
    </source>
</reference>
<sequence>MRPRSLAFPKRKNGKNSTCTKPSTREKDEANIIAVFSLTPKPKFMWKKHDSDGFNNDLSENPISYNFTGF</sequence>
<dbReference type="PATRIC" id="fig|1310613.3.peg.3446"/>
<evidence type="ECO:0000256" key="1">
    <source>
        <dbReference type="SAM" id="MobiDB-lite"/>
    </source>
</evidence>
<organism evidence="2 3">
    <name type="scientific">Acinetobacter baumannii (strain 1295743)</name>
    <dbReference type="NCBI Taxonomy" id="1310613"/>
    <lineage>
        <taxon>Bacteria</taxon>
        <taxon>Pseudomonadati</taxon>
        <taxon>Pseudomonadota</taxon>
        <taxon>Gammaproteobacteria</taxon>
        <taxon>Moraxellales</taxon>
        <taxon>Moraxellaceae</taxon>
        <taxon>Acinetobacter</taxon>
        <taxon>Acinetobacter calcoaceticus/baumannii complex</taxon>
    </lineage>
</organism>